<evidence type="ECO:0000256" key="7">
    <source>
        <dbReference type="ARBA" id="ARBA00023160"/>
    </source>
</evidence>
<dbReference type="InterPro" id="IPR001249">
    <property type="entry name" value="AcCoA_biotinCC"/>
</dbReference>
<name>A0A9E8A0M2_9HYPH</name>
<dbReference type="PROSITE" id="PS00188">
    <property type="entry name" value="BIOTIN"/>
    <property type="match status" value="1"/>
</dbReference>
<evidence type="ECO:0000313" key="11">
    <source>
        <dbReference type="EMBL" id="UZF89752.1"/>
    </source>
</evidence>
<dbReference type="EMBL" id="CP102774">
    <property type="protein sequence ID" value="UZF89752.1"/>
    <property type="molecule type" value="Genomic_DNA"/>
</dbReference>
<dbReference type="GO" id="GO:0003989">
    <property type="term" value="F:acetyl-CoA carboxylase activity"/>
    <property type="evidence" value="ECO:0007669"/>
    <property type="project" value="InterPro"/>
</dbReference>
<reference evidence="11" key="1">
    <citation type="submission" date="2022-08" db="EMBL/GenBank/DDBJ databases">
        <title>Complete Genome Sequences of 2 Bosea sp. soil isolates.</title>
        <authorList>
            <person name="Alvarez Arevalo M."/>
            <person name="Sterndorff E.B."/>
            <person name="Faurdal D."/>
            <person name="Joergensen T.S."/>
            <person name="Weber T."/>
        </authorList>
    </citation>
    <scope>NUCLEOTIDE SEQUENCE</scope>
    <source>
        <strain evidence="11">NBC_00436</strain>
    </source>
</reference>
<evidence type="ECO:0000256" key="3">
    <source>
        <dbReference type="ARBA" id="ARBA00017562"/>
    </source>
</evidence>
<gene>
    <name evidence="11" type="primary">accB</name>
    <name evidence="11" type="ORF">NWE54_09015</name>
</gene>
<keyword evidence="8 9" id="KW-0092">Biotin</keyword>
<keyword evidence="6 9" id="KW-0443">Lipid metabolism</keyword>
<dbReference type="InterPro" id="IPR050709">
    <property type="entry name" value="Biotin_Carboxyl_Carrier/Decarb"/>
</dbReference>
<dbReference type="PANTHER" id="PTHR45266:SF3">
    <property type="entry name" value="OXALOACETATE DECARBOXYLASE ALPHA CHAIN"/>
    <property type="match status" value="1"/>
</dbReference>
<dbReference type="CDD" id="cd06850">
    <property type="entry name" value="biotinyl_domain"/>
    <property type="match status" value="1"/>
</dbReference>
<evidence type="ECO:0000256" key="1">
    <source>
        <dbReference type="ARBA" id="ARBA00003761"/>
    </source>
</evidence>
<feature type="domain" description="Lipoyl-binding" evidence="10">
    <location>
        <begin position="78"/>
        <end position="154"/>
    </location>
</feature>
<sequence>MATKSPIDPELVRELAELLNQTDLTEIEVEKGDLRVRVARNISTTVQVPAAAPMMAMAAPVAAAASAPVEAKPTAAHPGAVPSPMVGTAYRRPSPDAKPFVEIGSVVKQGERILLVEAMKTFNDIVAPRAGKVTAILVEDGQPVEYGEPLLVIE</sequence>
<organism evidence="11">
    <name type="scientific">Bosea sp. NBC_00436</name>
    <dbReference type="NCBI Taxonomy" id="2969620"/>
    <lineage>
        <taxon>Bacteria</taxon>
        <taxon>Pseudomonadati</taxon>
        <taxon>Pseudomonadota</taxon>
        <taxon>Alphaproteobacteria</taxon>
        <taxon>Hyphomicrobiales</taxon>
        <taxon>Boseaceae</taxon>
        <taxon>Bosea</taxon>
    </lineage>
</organism>
<dbReference type="NCBIfam" id="TIGR00531">
    <property type="entry name" value="BCCP"/>
    <property type="match status" value="1"/>
</dbReference>
<dbReference type="GO" id="GO:0009317">
    <property type="term" value="C:acetyl-CoA carboxylase complex"/>
    <property type="evidence" value="ECO:0007669"/>
    <property type="project" value="InterPro"/>
</dbReference>
<dbReference type="PROSITE" id="PS50968">
    <property type="entry name" value="BIOTINYL_LIPOYL"/>
    <property type="match status" value="1"/>
</dbReference>
<evidence type="ECO:0000256" key="5">
    <source>
        <dbReference type="ARBA" id="ARBA00022832"/>
    </source>
</evidence>
<dbReference type="Pfam" id="PF00364">
    <property type="entry name" value="Biotin_lipoyl"/>
    <property type="match status" value="1"/>
</dbReference>
<proteinExistence type="predicted"/>
<dbReference type="Gene3D" id="2.40.50.100">
    <property type="match status" value="1"/>
</dbReference>
<keyword evidence="11" id="KW-0436">Ligase</keyword>
<dbReference type="AlphaFoldDB" id="A0A9E8A0M2"/>
<keyword evidence="4 9" id="KW-0444">Lipid biosynthesis</keyword>
<evidence type="ECO:0000256" key="4">
    <source>
        <dbReference type="ARBA" id="ARBA00022516"/>
    </source>
</evidence>
<keyword evidence="7 9" id="KW-0275">Fatty acid biosynthesis</keyword>
<dbReference type="InterPro" id="IPR000089">
    <property type="entry name" value="Biotin_lipoyl"/>
</dbReference>
<evidence type="ECO:0000256" key="9">
    <source>
        <dbReference type="RuleBase" id="RU364072"/>
    </source>
</evidence>
<evidence type="ECO:0000256" key="2">
    <source>
        <dbReference type="ARBA" id="ARBA00005194"/>
    </source>
</evidence>
<evidence type="ECO:0000259" key="10">
    <source>
        <dbReference type="PROSITE" id="PS50968"/>
    </source>
</evidence>
<dbReference type="GO" id="GO:0006633">
    <property type="term" value="P:fatty acid biosynthetic process"/>
    <property type="evidence" value="ECO:0007669"/>
    <property type="project" value="UniProtKB-KW"/>
</dbReference>
<dbReference type="PANTHER" id="PTHR45266">
    <property type="entry name" value="OXALOACETATE DECARBOXYLASE ALPHA CHAIN"/>
    <property type="match status" value="1"/>
</dbReference>
<comment type="function">
    <text evidence="1 9">This protein is a component of the acetyl coenzyme A carboxylase complex; first, biotin carboxylase catalyzes the carboxylation of the carrier protein and then the transcarboxylase transfers the carboxyl group to form malonyl-CoA.</text>
</comment>
<evidence type="ECO:0000256" key="8">
    <source>
        <dbReference type="ARBA" id="ARBA00023267"/>
    </source>
</evidence>
<dbReference type="InterPro" id="IPR001882">
    <property type="entry name" value="Biotin_BS"/>
</dbReference>
<evidence type="ECO:0000256" key="6">
    <source>
        <dbReference type="ARBA" id="ARBA00023098"/>
    </source>
</evidence>
<comment type="pathway">
    <text evidence="2 9">Lipid metabolism; fatty acid biosynthesis.</text>
</comment>
<dbReference type="PRINTS" id="PR01071">
    <property type="entry name" value="ACOABIOTINCC"/>
</dbReference>
<protein>
    <recommendedName>
        <fullName evidence="3 9">Biotin carboxyl carrier protein of acetyl-CoA carboxylase</fullName>
    </recommendedName>
</protein>
<dbReference type="InterPro" id="IPR011053">
    <property type="entry name" value="Single_hybrid_motif"/>
</dbReference>
<keyword evidence="5 9" id="KW-0276">Fatty acid metabolism</keyword>
<dbReference type="SUPFAM" id="SSF51230">
    <property type="entry name" value="Single hybrid motif"/>
    <property type="match status" value="1"/>
</dbReference>
<accession>A0A9E8A0M2</accession>